<dbReference type="PANTHER" id="PTHR24305:SF85">
    <property type="entry name" value="P450, PUTATIVE (EUROFUNG)-RELATED"/>
    <property type="match status" value="1"/>
</dbReference>
<dbReference type="GO" id="GO:0004497">
    <property type="term" value="F:monooxygenase activity"/>
    <property type="evidence" value="ECO:0007669"/>
    <property type="project" value="InterPro"/>
</dbReference>
<evidence type="ECO:0000313" key="4">
    <source>
        <dbReference type="EMBL" id="KAF4124075.1"/>
    </source>
</evidence>
<dbReference type="Proteomes" id="UP000749293">
    <property type="component" value="Unassembled WGS sequence"/>
</dbReference>
<dbReference type="EMBL" id="JAANYQ010000005">
    <property type="protein sequence ID" value="KAF4124075.1"/>
    <property type="molecule type" value="Genomic_DNA"/>
</dbReference>
<dbReference type="Pfam" id="PF00067">
    <property type="entry name" value="p450"/>
    <property type="match status" value="1"/>
</dbReference>
<comment type="caution">
    <text evidence="4">The sequence shown here is derived from an EMBL/GenBank/DDBJ whole genome shotgun (WGS) entry which is preliminary data.</text>
</comment>
<protein>
    <submittedName>
        <fullName evidence="4">Cytochrome P450</fullName>
    </submittedName>
</protein>
<dbReference type="Gene3D" id="1.10.630.10">
    <property type="entry name" value="Cytochrome P450"/>
    <property type="match status" value="1"/>
</dbReference>
<evidence type="ECO:0000256" key="3">
    <source>
        <dbReference type="ARBA" id="ARBA00023004"/>
    </source>
</evidence>
<keyword evidence="2" id="KW-0479">Metal-binding</keyword>
<dbReference type="RefSeq" id="XP_035322727.1">
    <property type="nucleotide sequence ID" value="XM_035467761.1"/>
</dbReference>
<keyword evidence="3" id="KW-0408">Iron</keyword>
<keyword evidence="1" id="KW-0349">Heme</keyword>
<dbReference type="AlphaFoldDB" id="A0A9P4YXX3"/>
<dbReference type="InterPro" id="IPR001128">
    <property type="entry name" value="Cyt_P450"/>
</dbReference>
<dbReference type="SUPFAM" id="SSF48264">
    <property type="entry name" value="Cytochrome P450"/>
    <property type="match status" value="1"/>
</dbReference>
<dbReference type="OrthoDB" id="3934656at2759"/>
<reference evidence="4" key="1">
    <citation type="submission" date="2020-03" db="EMBL/GenBank/DDBJ databases">
        <title>Site-based positive gene gene selection in Geosmithia morbida across the United States reveals a broad range of putative effectors and factors for local host and environmental adapation.</title>
        <authorList>
            <person name="Onufrak A."/>
            <person name="Murdoch R.W."/>
            <person name="Gazis R."/>
            <person name="Huff M."/>
            <person name="Staton M."/>
            <person name="Klingeman W."/>
            <person name="Hadziabdic D."/>
        </authorList>
    </citation>
    <scope>NUCLEOTIDE SEQUENCE</scope>
    <source>
        <strain evidence="4">1262</strain>
    </source>
</reference>
<keyword evidence="5" id="KW-1185">Reference proteome</keyword>
<accession>A0A9P4YXX3</accession>
<evidence type="ECO:0000256" key="1">
    <source>
        <dbReference type="ARBA" id="ARBA00022617"/>
    </source>
</evidence>
<name>A0A9P4YXX3_9HYPO</name>
<dbReference type="PANTHER" id="PTHR24305">
    <property type="entry name" value="CYTOCHROME P450"/>
    <property type="match status" value="1"/>
</dbReference>
<sequence>MACGVISSVGFGAPLGLMEEGNDIGGPTQGIHDGLVMLGIVARLYPFADWIKTTSLAEYLVSSPEQESGIGTLTRFHDRLIQQLREDIRNGTAGERMDLLQRFAPRNPLYPPLDPDNIIGEILLVLLAGAGMTGTALQAPMVHLFSNPDVYDKLMRGIDDATRSGKISPSLPEYENVLDFCPSYVACIRESMRLDLSAPNVFLQLAREG</sequence>
<gene>
    <name evidence="4" type="ORF">GMORB2_5791</name>
</gene>
<dbReference type="InterPro" id="IPR050121">
    <property type="entry name" value="Cytochrome_P450_monoxygenase"/>
</dbReference>
<dbReference type="GO" id="GO:0016705">
    <property type="term" value="F:oxidoreductase activity, acting on paired donors, with incorporation or reduction of molecular oxygen"/>
    <property type="evidence" value="ECO:0007669"/>
    <property type="project" value="InterPro"/>
</dbReference>
<proteinExistence type="predicted"/>
<dbReference type="InterPro" id="IPR036396">
    <property type="entry name" value="Cyt_P450_sf"/>
</dbReference>
<evidence type="ECO:0000313" key="5">
    <source>
        <dbReference type="Proteomes" id="UP000749293"/>
    </source>
</evidence>
<dbReference type="GO" id="GO:0005506">
    <property type="term" value="F:iron ion binding"/>
    <property type="evidence" value="ECO:0007669"/>
    <property type="project" value="InterPro"/>
</dbReference>
<evidence type="ECO:0000256" key="2">
    <source>
        <dbReference type="ARBA" id="ARBA00022723"/>
    </source>
</evidence>
<dbReference type="GO" id="GO:0020037">
    <property type="term" value="F:heme binding"/>
    <property type="evidence" value="ECO:0007669"/>
    <property type="project" value="InterPro"/>
</dbReference>
<organism evidence="4 5">
    <name type="scientific">Geosmithia morbida</name>
    <dbReference type="NCBI Taxonomy" id="1094350"/>
    <lineage>
        <taxon>Eukaryota</taxon>
        <taxon>Fungi</taxon>
        <taxon>Dikarya</taxon>
        <taxon>Ascomycota</taxon>
        <taxon>Pezizomycotina</taxon>
        <taxon>Sordariomycetes</taxon>
        <taxon>Hypocreomycetidae</taxon>
        <taxon>Hypocreales</taxon>
        <taxon>Bionectriaceae</taxon>
        <taxon>Geosmithia</taxon>
    </lineage>
</organism>
<dbReference type="GeneID" id="55972016"/>